<keyword evidence="2" id="KW-0012">Acyltransferase</keyword>
<evidence type="ECO:0000259" key="3">
    <source>
        <dbReference type="PROSITE" id="PS51186"/>
    </source>
</evidence>
<dbReference type="RefSeq" id="WP_344269758.1">
    <property type="nucleotide sequence ID" value="NZ_BAAAMR010000037.1"/>
</dbReference>
<comment type="caution">
    <text evidence="4">The sequence shown here is derived from an EMBL/GenBank/DDBJ whole genome shotgun (WGS) entry which is preliminary data.</text>
</comment>
<evidence type="ECO:0000256" key="2">
    <source>
        <dbReference type="ARBA" id="ARBA00023315"/>
    </source>
</evidence>
<evidence type="ECO:0000313" key="4">
    <source>
        <dbReference type="EMBL" id="GAA2143697.1"/>
    </source>
</evidence>
<evidence type="ECO:0000256" key="1">
    <source>
        <dbReference type="ARBA" id="ARBA00022679"/>
    </source>
</evidence>
<dbReference type="PROSITE" id="PS51186">
    <property type="entry name" value="GNAT"/>
    <property type="match status" value="1"/>
</dbReference>
<feature type="domain" description="N-acetyltransferase" evidence="3">
    <location>
        <begin position="6"/>
        <end position="169"/>
    </location>
</feature>
<protein>
    <recommendedName>
        <fullName evidence="3">N-acetyltransferase domain-containing protein</fullName>
    </recommendedName>
</protein>
<dbReference type="PANTHER" id="PTHR43877">
    <property type="entry name" value="AMINOALKYLPHOSPHONATE N-ACETYLTRANSFERASE-RELATED-RELATED"/>
    <property type="match status" value="1"/>
</dbReference>
<keyword evidence="1" id="KW-0808">Transferase</keyword>
<dbReference type="Proteomes" id="UP001501020">
    <property type="component" value="Unassembled WGS sequence"/>
</dbReference>
<dbReference type="PANTHER" id="PTHR43877:SF1">
    <property type="entry name" value="ACETYLTRANSFERASE"/>
    <property type="match status" value="1"/>
</dbReference>
<dbReference type="SUPFAM" id="SSF55729">
    <property type="entry name" value="Acyl-CoA N-acyltransferases (Nat)"/>
    <property type="match status" value="1"/>
</dbReference>
<dbReference type="InterPro" id="IPR050832">
    <property type="entry name" value="Bact_Acetyltransf"/>
</dbReference>
<dbReference type="CDD" id="cd04301">
    <property type="entry name" value="NAT_SF"/>
    <property type="match status" value="1"/>
</dbReference>
<name>A0ABN2ZKN7_9ACTN</name>
<reference evidence="4 5" key="1">
    <citation type="journal article" date="2019" name="Int. J. Syst. Evol. Microbiol.">
        <title>The Global Catalogue of Microorganisms (GCM) 10K type strain sequencing project: providing services to taxonomists for standard genome sequencing and annotation.</title>
        <authorList>
            <consortium name="The Broad Institute Genomics Platform"/>
            <consortium name="The Broad Institute Genome Sequencing Center for Infectious Disease"/>
            <person name="Wu L."/>
            <person name="Ma J."/>
        </authorList>
    </citation>
    <scope>NUCLEOTIDE SEQUENCE [LARGE SCALE GENOMIC DNA]</scope>
    <source>
        <strain evidence="4 5">JCM 13850</strain>
    </source>
</reference>
<gene>
    <name evidence="4" type="ORF">GCM10009727_42860</name>
</gene>
<sequence length="180" mass="20299">MSRSPLRIRAATPQDCHAITDLHTCSRADYYRGVISDAELVDATAAERRRERWARHLRSGEHTIFLAEWDGTPVGFAQIGACRFPDPDPQVSGELHMYVDPGSFRRGVGTRLHTACIRARQQVPIAAARLWVQDFNTRAQAFYRAQDWRPDGYHRPDSTHLIGYRLTIPTAGTQQPSTAS</sequence>
<dbReference type="Pfam" id="PF00583">
    <property type="entry name" value="Acetyltransf_1"/>
    <property type="match status" value="1"/>
</dbReference>
<dbReference type="InterPro" id="IPR016181">
    <property type="entry name" value="Acyl_CoA_acyltransferase"/>
</dbReference>
<proteinExistence type="predicted"/>
<dbReference type="Gene3D" id="3.40.630.30">
    <property type="match status" value="1"/>
</dbReference>
<dbReference type="InterPro" id="IPR000182">
    <property type="entry name" value="GNAT_dom"/>
</dbReference>
<evidence type="ECO:0000313" key="5">
    <source>
        <dbReference type="Proteomes" id="UP001501020"/>
    </source>
</evidence>
<organism evidence="4 5">
    <name type="scientific">Actinomadura napierensis</name>
    <dbReference type="NCBI Taxonomy" id="267854"/>
    <lineage>
        <taxon>Bacteria</taxon>
        <taxon>Bacillati</taxon>
        <taxon>Actinomycetota</taxon>
        <taxon>Actinomycetes</taxon>
        <taxon>Streptosporangiales</taxon>
        <taxon>Thermomonosporaceae</taxon>
        <taxon>Actinomadura</taxon>
    </lineage>
</organism>
<dbReference type="EMBL" id="BAAAMR010000037">
    <property type="protein sequence ID" value="GAA2143697.1"/>
    <property type="molecule type" value="Genomic_DNA"/>
</dbReference>
<keyword evidence="5" id="KW-1185">Reference proteome</keyword>
<accession>A0ABN2ZKN7</accession>